<name>A0ABS6EWZ9_9FIRM</name>
<dbReference type="Proteomes" id="UP000783588">
    <property type="component" value="Unassembled WGS sequence"/>
</dbReference>
<dbReference type="InterPro" id="IPR056083">
    <property type="entry name" value="DUF7666"/>
</dbReference>
<accession>A0ABS6EWZ9</accession>
<evidence type="ECO:0000313" key="3">
    <source>
        <dbReference type="Proteomes" id="UP000783588"/>
    </source>
</evidence>
<protein>
    <recommendedName>
        <fullName evidence="1">DUF7666 domain-containing protein</fullName>
    </recommendedName>
</protein>
<evidence type="ECO:0000259" key="1">
    <source>
        <dbReference type="Pfam" id="PF24703"/>
    </source>
</evidence>
<feature type="domain" description="DUF7666" evidence="1">
    <location>
        <begin position="1"/>
        <end position="96"/>
    </location>
</feature>
<dbReference type="EMBL" id="JAHLQI010000007">
    <property type="protein sequence ID" value="MBU5491349.1"/>
    <property type="molecule type" value="Genomic_DNA"/>
</dbReference>
<keyword evidence="3" id="KW-1185">Reference proteome</keyword>
<evidence type="ECO:0000313" key="2">
    <source>
        <dbReference type="EMBL" id="MBU5491349.1"/>
    </source>
</evidence>
<organism evidence="2 3">
    <name type="scientific">Butyricicoccus intestinisimiae</name>
    <dbReference type="NCBI Taxonomy" id="2841509"/>
    <lineage>
        <taxon>Bacteria</taxon>
        <taxon>Bacillati</taxon>
        <taxon>Bacillota</taxon>
        <taxon>Clostridia</taxon>
        <taxon>Eubacteriales</taxon>
        <taxon>Butyricicoccaceae</taxon>
        <taxon>Butyricicoccus</taxon>
    </lineage>
</organism>
<dbReference type="RefSeq" id="WP_216471058.1">
    <property type="nucleotide sequence ID" value="NZ_JAHLQI010000007.1"/>
</dbReference>
<dbReference type="Pfam" id="PF24703">
    <property type="entry name" value="DUF7666"/>
    <property type="match status" value="1"/>
</dbReference>
<sequence length="240" mass="26818">MKGYKGFHKGLICRDKQYTENAVFEEPEANICKRGMHFCKNPFDVLGYYDFVCGNGELNEFAEVEALDEVKTNDDRKFCTKKLRIGTKLSLAEFIQVCAETAKDLNNSKDCAEISSSEDSIQVGVMGCKSKVAITGFDSKVASTGNHSEVTFMGRYSTVASTGNYFKTASTGESCIICCTGINSRAKAKKGSWITLAEWEWSKEKKDYIPVCVKTEYVDDERILADVFYTIKDGEFQEVV</sequence>
<reference evidence="2 3" key="1">
    <citation type="submission" date="2021-06" db="EMBL/GenBank/DDBJ databases">
        <authorList>
            <person name="Sun Q."/>
            <person name="Li D."/>
        </authorList>
    </citation>
    <scope>NUCLEOTIDE SEQUENCE [LARGE SCALE GENOMIC DNA]</scope>
    <source>
        <strain evidence="2 3">MSJd-7</strain>
    </source>
</reference>
<proteinExistence type="predicted"/>
<comment type="caution">
    <text evidence="2">The sequence shown here is derived from an EMBL/GenBank/DDBJ whole genome shotgun (WGS) entry which is preliminary data.</text>
</comment>
<gene>
    <name evidence="2" type="ORF">KQI75_12090</name>
</gene>